<evidence type="ECO:0000256" key="1">
    <source>
        <dbReference type="SAM" id="SignalP"/>
    </source>
</evidence>
<dbReference type="Gene3D" id="2.40.10.10">
    <property type="entry name" value="Trypsin-like serine proteases"/>
    <property type="match status" value="2"/>
</dbReference>
<keyword evidence="4" id="KW-1185">Reference proteome</keyword>
<feature type="chain" id="PRO_5017307817" description="Peptidase S1 domain-containing protein" evidence="1">
    <location>
        <begin position="23"/>
        <end position="411"/>
    </location>
</feature>
<keyword evidence="1" id="KW-0732">Signal</keyword>
<comment type="caution">
    <text evidence="3">The sequence shown here is derived from an EMBL/GenBank/DDBJ whole genome shotgun (WGS) entry which is preliminary data.</text>
</comment>
<dbReference type="EMBL" id="QKWP01002319">
    <property type="protein sequence ID" value="RIB03805.1"/>
    <property type="molecule type" value="Genomic_DNA"/>
</dbReference>
<feature type="domain" description="Peptidase S1" evidence="2">
    <location>
        <begin position="230"/>
        <end position="382"/>
    </location>
</feature>
<protein>
    <recommendedName>
        <fullName evidence="2">Peptidase S1 domain-containing protein</fullName>
    </recommendedName>
</protein>
<dbReference type="Pfam" id="PF00089">
    <property type="entry name" value="Trypsin"/>
    <property type="match status" value="1"/>
</dbReference>
<dbReference type="InterPro" id="IPR009003">
    <property type="entry name" value="Peptidase_S1_PA"/>
</dbReference>
<feature type="signal peptide" evidence="1">
    <location>
        <begin position="1"/>
        <end position="22"/>
    </location>
</feature>
<accession>A0A397U0J7</accession>
<dbReference type="OrthoDB" id="2345133at2759"/>
<reference evidence="3 4" key="1">
    <citation type="submission" date="2018-06" db="EMBL/GenBank/DDBJ databases">
        <title>Comparative genomics reveals the genomic features of Rhizophagus irregularis, R. cerebriforme, R. diaphanum and Gigaspora rosea, and their symbiotic lifestyle signature.</title>
        <authorList>
            <person name="Morin E."/>
            <person name="San Clemente H."/>
            <person name="Chen E.C.H."/>
            <person name="De La Providencia I."/>
            <person name="Hainaut M."/>
            <person name="Kuo A."/>
            <person name="Kohler A."/>
            <person name="Murat C."/>
            <person name="Tang N."/>
            <person name="Roy S."/>
            <person name="Loubradou J."/>
            <person name="Henrissat B."/>
            <person name="Grigoriev I.V."/>
            <person name="Corradi N."/>
            <person name="Roux C."/>
            <person name="Martin F.M."/>
        </authorList>
    </citation>
    <scope>NUCLEOTIDE SEQUENCE [LARGE SCALE GENOMIC DNA]</scope>
    <source>
        <strain evidence="3 4">DAOM 194757</strain>
    </source>
</reference>
<dbReference type="Proteomes" id="UP000266673">
    <property type="component" value="Unassembled WGS sequence"/>
</dbReference>
<evidence type="ECO:0000259" key="2">
    <source>
        <dbReference type="Pfam" id="PF00089"/>
    </source>
</evidence>
<gene>
    <name evidence="3" type="ORF">C2G38_2254784</name>
</gene>
<dbReference type="InterPro" id="IPR043504">
    <property type="entry name" value="Peptidase_S1_PA_chymotrypsin"/>
</dbReference>
<proteinExistence type="predicted"/>
<sequence>MSNIYFLLNTLLLLFFTLNKQSLVLTREALAELWNVNDAEIPNLLAIEEQLIIVDRTLQLLLESYESSFGGTYIDVKKEKVLINTIDFSKVPIILNSPEIKLNNYSRFLDFVPAERSFTKLKYNLIKISDLIKKYRPSEIQCYIDMKLNNVVIGYTNKYRNRKFIKSAEKYNPNFIQQRNSDSEDEKPKAFQAQIASRDIIPKIFNGDGITTLEYDCSIGFPARNNDLIYIVTAAHCYKENKLYYHIPWNSNIVYTQLGQMVKSEHMYEYDFGLIKIDENATKLISARIRNTDSEYAELNVEGGRIITSHGAHVCKSGLTTHVTCGYAVGLNAIVTYINSKIVENLVLYGKDNSIISKGGDSGGSVFSYLQTLSNVSLIGIHIGRSIDLSTYLPLDLILSKGEIELVKTPL</sequence>
<dbReference type="AlphaFoldDB" id="A0A397U0J7"/>
<dbReference type="SUPFAM" id="SSF50494">
    <property type="entry name" value="Trypsin-like serine proteases"/>
    <property type="match status" value="1"/>
</dbReference>
<dbReference type="InterPro" id="IPR001254">
    <property type="entry name" value="Trypsin_dom"/>
</dbReference>
<dbReference type="CDD" id="cd21112">
    <property type="entry name" value="alphaLP-like"/>
    <property type="match status" value="1"/>
</dbReference>
<evidence type="ECO:0000313" key="4">
    <source>
        <dbReference type="Proteomes" id="UP000266673"/>
    </source>
</evidence>
<dbReference type="GO" id="GO:0004252">
    <property type="term" value="F:serine-type endopeptidase activity"/>
    <property type="evidence" value="ECO:0007669"/>
    <property type="project" value="InterPro"/>
</dbReference>
<dbReference type="GO" id="GO:0006508">
    <property type="term" value="P:proteolysis"/>
    <property type="evidence" value="ECO:0007669"/>
    <property type="project" value="InterPro"/>
</dbReference>
<organism evidence="3 4">
    <name type="scientific">Gigaspora rosea</name>
    <dbReference type="NCBI Taxonomy" id="44941"/>
    <lineage>
        <taxon>Eukaryota</taxon>
        <taxon>Fungi</taxon>
        <taxon>Fungi incertae sedis</taxon>
        <taxon>Mucoromycota</taxon>
        <taxon>Glomeromycotina</taxon>
        <taxon>Glomeromycetes</taxon>
        <taxon>Diversisporales</taxon>
        <taxon>Gigasporaceae</taxon>
        <taxon>Gigaspora</taxon>
    </lineage>
</organism>
<name>A0A397U0J7_9GLOM</name>
<evidence type="ECO:0000313" key="3">
    <source>
        <dbReference type="EMBL" id="RIB03805.1"/>
    </source>
</evidence>